<protein>
    <submittedName>
        <fullName evidence="5">UbiA family prenyltransferase</fullName>
    </submittedName>
</protein>
<gene>
    <name evidence="5" type="ORF">GCM10009751_38120</name>
</gene>
<keyword evidence="3" id="KW-1133">Transmembrane helix</keyword>
<evidence type="ECO:0000256" key="4">
    <source>
        <dbReference type="ARBA" id="ARBA00023136"/>
    </source>
</evidence>
<dbReference type="InterPro" id="IPR050475">
    <property type="entry name" value="Prenyltransferase_related"/>
</dbReference>
<dbReference type="CDD" id="cd13964">
    <property type="entry name" value="PT_UbiA_1"/>
    <property type="match status" value="1"/>
</dbReference>
<dbReference type="Proteomes" id="UP001501094">
    <property type="component" value="Unassembled WGS sequence"/>
</dbReference>
<organism evidence="5 6">
    <name type="scientific">Myceligenerans crystallogenes</name>
    <dbReference type="NCBI Taxonomy" id="316335"/>
    <lineage>
        <taxon>Bacteria</taxon>
        <taxon>Bacillati</taxon>
        <taxon>Actinomycetota</taxon>
        <taxon>Actinomycetes</taxon>
        <taxon>Micrococcales</taxon>
        <taxon>Promicromonosporaceae</taxon>
        <taxon>Myceligenerans</taxon>
    </lineage>
</organism>
<dbReference type="InterPro" id="IPR044878">
    <property type="entry name" value="UbiA_sf"/>
</dbReference>
<dbReference type="RefSeq" id="WP_344106117.1">
    <property type="nucleotide sequence ID" value="NZ_BAAANL010000010.1"/>
</dbReference>
<dbReference type="Pfam" id="PF01040">
    <property type="entry name" value="UbiA"/>
    <property type="match status" value="1"/>
</dbReference>
<dbReference type="EMBL" id="BAAANL010000010">
    <property type="protein sequence ID" value="GAA1874871.1"/>
    <property type="molecule type" value="Genomic_DNA"/>
</dbReference>
<evidence type="ECO:0000256" key="2">
    <source>
        <dbReference type="ARBA" id="ARBA00022692"/>
    </source>
</evidence>
<comment type="subcellular location">
    <subcellularLocation>
        <location evidence="1">Membrane</location>
        <topology evidence="1">Multi-pass membrane protein</topology>
    </subcellularLocation>
</comment>
<dbReference type="NCBIfam" id="NF045897">
    <property type="entry name" value="SCO3242_trans"/>
    <property type="match status" value="1"/>
</dbReference>
<evidence type="ECO:0000256" key="3">
    <source>
        <dbReference type="ARBA" id="ARBA00022989"/>
    </source>
</evidence>
<dbReference type="PANTHER" id="PTHR42723">
    <property type="entry name" value="CHLOROPHYLL SYNTHASE"/>
    <property type="match status" value="1"/>
</dbReference>
<keyword evidence="2" id="KW-0812">Transmembrane</keyword>
<dbReference type="Gene3D" id="1.10.357.140">
    <property type="entry name" value="UbiA prenyltransferase"/>
    <property type="match status" value="1"/>
</dbReference>
<evidence type="ECO:0000313" key="6">
    <source>
        <dbReference type="Proteomes" id="UP001501094"/>
    </source>
</evidence>
<evidence type="ECO:0000256" key="1">
    <source>
        <dbReference type="ARBA" id="ARBA00004141"/>
    </source>
</evidence>
<keyword evidence="4" id="KW-0472">Membrane</keyword>
<comment type="caution">
    <text evidence="5">The sequence shown here is derived from an EMBL/GenBank/DDBJ whole genome shotgun (WGS) entry which is preliminary data.</text>
</comment>
<name>A0ABN2NLS2_9MICO</name>
<sequence length="336" mass="32574">MTPSDLAELVRLPAVLTVVGDTLAGRAAALGRGTTTPVPGVSRGPGRARFLLLPAASSCLYLAGMALNDWADRDLDAVERPERPIPSGRVTPRAALVTGAVLTGAGIAAAGLATGRRGAVVASGIAAGVWAYDTVLKHHPVLGPAAMAACRGLDVLLGATTGSLRAALPAASGVAAHTAAVTVLSRGEVRGTTTAVAASVAGVTLAGALLPVVTAPAGRAEATGGPGAAPAVAGHAARAATALAAGRPARAAAALAAVAYAASCLPGQLRAAAAPTAGAARSATRAGLQAMIPLQATWAARSGRPVTALALGGVAAAGHLLRLRGRARGSRQVSIT</sequence>
<accession>A0ABN2NLS2</accession>
<dbReference type="PANTHER" id="PTHR42723:SF1">
    <property type="entry name" value="CHLOROPHYLL SYNTHASE, CHLOROPLASTIC"/>
    <property type="match status" value="1"/>
</dbReference>
<reference evidence="5 6" key="1">
    <citation type="journal article" date="2019" name="Int. J. Syst. Evol. Microbiol.">
        <title>The Global Catalogue of Microorganisms (GCM) 10K type strain sequencing project: providing services to taxonomists for standard genome sequencing and annotation.</title>
        <authorList>
            <consortium name="The Broad Institute Genomics Platform"/>
            <consortium name="The Broad Institute Genome Sequencing Center for Infectious Disease"/>
            <person name="Wu L."/>
            <person name="Ma J."/>
        </authorList>
    </citation>
    <scope>NUCLEOTIDE SEQUENCE [LARGE SCALE GENOMIC DNA]</scope>
    <source>
        <strain evidence="5 6">JCM 14326</strain>
    </source>
</reference>
<dbReference type="InterPro" id="IPR000537">
    <property type="entry name" value="UbiA_prenyltransferase"/>
</dbReference>
<keyword evidence="6" id="KW-1185">Reference proteome</keyword>
<evidence type="ECO:0000313" key="5">
    <source>
        <dbReference type="EMBL" id="GAA1874871.1"/>
    </source>
</evidence>
<proteinExistence type="predicted"/>